<gene>
    <name evidence="2" type="ORF">Acor_79140</name>
</gene>
<dbReference type="EMBL" id="BLAD01000115">
    <property type="protein sequence ID" value="GES05845.1"/>
    <property type="molecule type" value="Genomic_DNA"/>
</dbReference>
<protein>
    <submittedName>
        <fullName evidence="2">Uncharacterized protein</fullName>
    </submittedName>
</protein>
<feature type="transmembrane region" description="Helical" evidence="1">
    <location>
        <begin position="12"/>
        <end position="33"/>
    </location>
</feature>
<evidence type="ECO:0000313" key="2">
    <source>
        <dbReference type="EMBL" id="GES05845.1"/>
    </source>
</evidence>
<evidence type="ECO:0000313" key="3">
    <source>
        <dbReference type="Proteomes" id="UP000334990"/>
    </source>
</evidence>
<dbReference type="AlphaFoldDB" id="A0A5M3W9V2"/>
<feature type="transmembrane region" description="Helical" evidence="1">
    <location>
        <begin position="205"/>
        <end position="226"/>
    </location>
</feature>
<organism evidence="2 3">
    <name type="scientific">Acrocarpospora corrugata</name>
    <dbReference type="NCBI Taxonomy" id="35763"/>
    <lineage>
        <taxon>Bacteria</taxon>
        <taxon>Bacillati</taxon>
        <taxon>Actinomycetota</taxon>
        <taxon>Actinomycetes</taxon>
        <taxon>Streptosporangiales</taxon>
        <taxon>Streptosporangiaceae</taxon>
        <taxon>Acrocarpospora</taxon>
    </lineage>
</organism>
<sequence length="231" mass="25336">MDSRILYRVGFVVRLLLLSALLCGAVVTSASFMPSQRTVEQFRSAVRAGEVDRVSFQSFGPDALAFVVWSESPLVWHEATGDIADSEGPYTKARLMADVGRAPVSPSVEQDRARESPVNNSIFPDWPFRLLGGSYLWWIAAVWVAVFVVMLGSTPRLATRWAWFWLFTVGQIGALLFLVMEPRPLWKGPGEGITSAKRTEGRRGCLYSIALSFVSVAAALGVGQLVKLVLG</sequence>
<name>A0A5M3W9V2_9ACTN</name>
<keyword evidence="3" id="KW-1185">Reference proteome</keyword>
<accession>A0A5M3W9V2</accession>
<feature type="transmembrane region" description="Helical" evidence="1">
    <location>
        <begin position="135"/>
        <end position="155"/>
    </location>
</feature>
<feature type="transmembrane region" description="Helical" evidence="1">
    <location>
        <begin position="161"/>
        <end position="179"/>
    </location>
</feature>
<comment type="caution">
    <text evidence="2">The sequence shown here is derived from an EMBL/GenBank/DDBJ whole genome shotgun (WGS) entry which is preliminary data.</text>
</comment>
<proteinExistence type="predicted"/>
<evidence type="ECO:0000256" key="1">
    <source>
        <dbReference type="SAM" id="Phobius"/>
    </source>
</evidence>
<keyword evidence="1" id="KW-0472">Membrane</keyword>
<dbReference type="Proteomes" id="UP000334990">
    <property type="component" value="Unassembled WGS sequence"/>
</dbReference>
<keyword evidence="1" id="KW-0812">Transmembrane</keyword>
<keyword evidence="1" id="KW-1133">Transmembrane helix</keyword>
<reference evidence="2 3" key="1">
    <citation type="submission" date="2019-10" db="EMBL/GenBank/DDBJ databases">
        <title>Whole genome shotgun sequence of Acrocarpospora corrugata NBRC 13972.</title>
        <authorList>
            <person name="Ichikawa N."/>
            <person name="Kimura A."/>
            <person name="Kitahashi Y."/>
            <person name="Komaki H."/>
            <person name="Oguchi A."/>
        </authorList>
    </citation>
    <scope>NUCLEOTIDE SEQUENCE [LARGE SCALE GENOMIC DNA]</scope>
    <source>
        <strain evidence="2 3">NBRC 13972</strain>
    </source>
</reference>